<evidence type="ECO:0000256" key="4">
    <source>
        <dbReference type="SAM" id="SignalP"/>
    </source>
</evidence>
<evidence type="ECO:0000256" key="1">
    <source>
        <dbReference type="ARBA" id="ARBA00004613"/>
    </source>
</evidence>
<dbReference type="GO" id="GO:0007608">
    <property type="term" value="P:sensory perception of smell"/>
    <property type="evidence" value="ECO:0007669"/>
    <property type="project" value="TreeGrafter"/>
</dbReference>
<keyword evidence="3" id="KW-0964">Secreted</keyword>
<comment type="subcellular location">
    <subcellularLocation>
        <location evidence="1">Secreted</location>
    </subcellularLocation>
</comment>
<sequence>MGGKDWLFLMVVVVAAHGINALTRQQLKKSSQMFKKKCMSKIDVTEDMVGDIDKGKFIEDKDVMCYIACIYQMAQVIKNNKLSYEASMKQVDLMYPADMKDAVKKSIDNCKDVSKKYKDLCEASFYTAKCIYEDDPKNFVFA</sequence>
<evidence type="ECO:0000313" key="5">
    <source>
        <dbReference type="EMBL" id="JAI18227.1"/>
    </source>
</evidence>
<dbReference type="GO" id="GO:0042048">
    <property type="term" value="P:olfactory behavior"/>
    <property type="evidence" value="ECO:0007669"/>
    <property type="project" value="TreeGrafter"/>
</dbReference>
<dbReference type="Gene3D" id="1.10.238.20">
    <property type="entry name" value="Pheromone/general odorant binding protein domain"/>
    <property type="match status" value="1"/>
</dbReference>
<evidence type="ECO:0000256" key="2">
    <source>
        <dbReference type="ARBA" id="ARBA00008098"/>
    </source>
</evidence>
<name>A0A0K8TUU0_EPIPO</name>
<feature type="chain" id="PRO_5005520557" evidence="4">
    <location>
        <begin position="22"/>
        <end position="142"/>
    </location>
</feature>
<dbReference type="GO" id="GO:0005549">
    <property type="term" value="F:odorant binding"/>
    <property type="evidence" value="ECO:0007669"/>
    <property type="project" value="InterPro"/>
</dbReference>
<dbReference type="Pfam" id="PF01395">
    <property type="entry name" value="PBP_GOBP"/>
    <property type="match status" value="1"/>
</dbReference>
<dbReference type="CDD" id="cd23992">
    <property type="entry name" value="PBP_GOBP"/>
    <property type="match status" value="1"/>
</dbReference>
<comment type="similarity">
    <text evidence="2">Belongs to the PBP/GOBP family.</text>
</comment>
<dbReference type="InterPro" id="IPR006170">
    <property type="entry name" value="PBP/GOBP"/>
</dbReference>
<feature type="signal peptide" evidence="4">
    <location>
        <begin position="1"/>
        <end position="21"/>
    </location>
</feature>
<dbReference type="PANTHER" id="PTHR21364:SF1">
    <property type="entry name" value="GENERAL ODORANT-BINDING PROTEIN LUSH"/>
    <property type="match status" value="1"/>
</dbReference>
<reference evidence="5" key="1">
    <citation type="journal article" date="2015" name="PLoS ONE">
        <title>The Peripheral Olfactory Repertoire of the Lightbrown Apple Moth, Epiphyas postvittana.</title>
        <authorList>
            <person name="Corcoran J.A."/>
            <person name="Jordan M.D."/>
            <person name="Thrimawithana A.H."/>
            <person name="Crowhurst R.N."/>
            <person name="Newcomb R.D."/>
        </authorList>
    </citation>
    <scope>NUCLEOTIDE SEQUENCE</scope>
</reference>
<dbReference type="GO" id="GO:0035275">
    <property type="term" value="F:dibutyl phthalate binding"/>
    <property type="evidence" value="ECO:0007669"/>
    <property type="project" value="TreeGrafter"/>
</dbReference>
<accession>A0A0K8TUU0</accession>
<dbReference type="EMBL" id="GCVX01000003">
    <property type="protein sequence ID" value="JAI18227.1"/>
    <property type="molecule type" value="Transcribed_RNA"/>
</dbReference>
<dbReference type="SMART" id="SM00708">
    <property type="entry name" value="PhBP"/>
    <property type="match status" value="1"/>
</dbReference>
<dbReference type="SUPFAM" id="SSF47565">
    <property type="entry name" value="Insect pheromone/odorant-binding proteins"/>
    <property type="match status" value="1"/>
</dbReference>
<organism evidence="5">
    <name type="scientific">Epiphyas postvittana</name>
    <name type="common">Light brown apple moth</name>
    <dbReference type="NCBI Taxonomy" id="65032"/>
    <lineage>
        <taxon>Eukaryota</taxon>
        <taxon>Metazoa</taxon>
        <taxon>Ecdysozoa</taxon>
        <taxon>Arthropoda</taxon>
        <taxon>Hexapoda</taxon>
        <taxon>Insecta</taxon>
        <taxon>Pterygota</taxon>
        <taxon>Neoptera</taxon>
        <taxon>Endopterygota</taxon>
        <taxon>Lepidoptera</taxon>
        <taxon>Glossata</taxon>
        <taxon>Ditrysia</taxon>
        <taxon>Tortricoidea</taxon>
        <taxon>Tortricidae</taxon>
        <taxon>Tortricinae</taxon>
        <taxon>Epiphyas</taxon>
    </lineage>
</organism>
<dbReference type="AlphaFoldDB" id="A0A0K8TUU0"/>
<dbReference type="PANTHER" id="PTHR21364">
    <property type="entry name" value="GENERAL ODORANT-BINDING PROTEIN 19A"/>
    <property type="match status" value="1"/>
</dbReference>
<dbReference type="GO" id="GO:0005576">
    <property type="term" value="C:extracellular region"/>
    <property type="evidence" value="ECO:0007669"/>
    <property type="project" value="UniProtKB-SubCell"/>
</dbReference>
<keyword evidence="4" id="KW-0732">Signal</keyword>
<proteinExistence type="inferred from homology"/>
<evidence type="ECO:0000256" key="3">
    <source>
        <dbReference type="ARBA" id="ARBA00022525"/>
    </source>
</evidence>
<dbReference type="InterPro" id="IPR036728">
    <property type="entry name" value="PBP_GOBP_sf"/>
</dbReference>
<dbReference type="FunFam" id="1.10.238.20:FF:000001">
    <property type="entry name" value="General odorant-binding protein lush"/>
    <property type="match status" value="1"/>
</dbReference>
<protein>
    <submittedName>
        <fullName evidence="5">Antennal Binding Protein X</fullName>
    </submittedName>
</protein>